<dbReference type="InterPro" id="IPR009218">
    <property type="entry name" value="HD_phosphohydro"/>
</dbReference>
<dbReference type="EMBL" id="JACHJW010000001">
    <property type="protein sequence ID" value="MBB4961246.1"/>
    <property type="molecule type" value="Genomic_DNA"/>
</dbReference>
<dbReference type="Gene3D" id="1.10.3210.10">
    <property type="entry name" value="Hypothetical protein af1432"/>
    <property type="match status" value="1"/>
</dbReference>
<proteinExistence type="predicted"/>
<dbReference type="AlphaFoldDB" id="A0A7W7WRF4"/>
<dbReference type="Proteomes" id="UP000578819">
    <property type="component" value="Unassembled WGS sequence"/>
</dbReference>
<keyword evidence="2" id="KW-1185">Reference proteome</keyword>
<name>A0A7W7WRF4_9ACTN</name>
<organism evidence="1 2">
    <name type="scientific">Micromonospora polyrhachis</name>
    <dbReference type="NCBI Taxonomy" id="1282883"/>
    <lineage>
        <taxon>Bacteria</taxon>
        <taxon>Bacillati</taxon>
        <taxon>Actinomycetota</taxon>
        <taxon>Actinomycetes</taxon>
        <taxon>Micromonosporales</taxon>
        <taxon>Micromonosporaceae</taxon>
        <taxon>Micromonospora</taxon>
    </lineage>
</organism>
<keyword evidence="1" id="KW-0378">Hydrolase</keyword>
<dbReference type="SUPFAM" id="SSF109604">
    <property type="entry name" value="HD-domain/PDEase-like"/>
    <property type="match status" value="1"/>
</dbReference>
<protein>
    <submittedName>
        <fullName evidence="1">Putative metal-dependent HD superfamily phosphohydrolase</fullName>
    </submittedName>
</protein>
<dbReference type="PIRSF" id="PIRSF035170">
    <property type="entry name" value="HD_phosphohydro"/>
    <property type="match status" value="1"/>
</dbReference>
<evidence type="ECO:0000313" key="2">
    <source>
        <dbReference type="Proteomes" id="UP000578819"/>
    </source>
</evidence>
<evidence type="ECO:0000313" key="1">
    <source>
        <dbReference type="EMBL" id="MBB4961246.1"/>
    </source>
</evidence>
<comment type="caution">
    <text evidence="1">The sequence shown here is derived from an EMBL/GenBank/DDBJ whole genome shotgun (WGS) entry which is preliminary data.</text>
</comment>
<gene>
    <name evidence="1" type="ORF">FHR38_004979</name>
</gene>
<sequence>MTAPANDHRWSALVDHWSAAVTAASAINPAEVTAASAINPAEVTAAGAANPTSITAAGRDLLDRWGEPQRHYHTVAHLTAVLAVVDEHAGHAGQPDLVRLAVWFHDAVYDPRSPGDANERASAALATTILTDLGVPSDAIAEVARLVRLTAGHHAAPADRNGALLCDADLAVLARPPAEYDRYATAVRREYAHVPDDLFRVGRAAVLRQLLDLPMLYRLPALADRWEESARANLTRELATLVSTTD</sequence>
<dbReference type="PANTHER" id="PTHR21174">
    <property type="match status" value="1"/>
</dbReference>
<dbReference type="GO" id="GO:0016787">
    <property type="term" value="F:hydrolase activity"/>
    <property type="evidence" value="ECO:0007669"/>
    <property type="project" value="UniProtKB-KW"/>
</dbReference>
<reference evidence="1 2" key="1">
    <citation type="submission" date="2020-08" db="EMBL/GenBank/DDBJ databases">
        <title>Sequencing the genomes of 1000 actinobacteria strains.</title>
        <authorList>
            <person name="Klenk H.-P."/>
        </authorList>
    </citation>
    <scope>NUCLEOTIDE SEQUENCE [LARGE SCALE GENOMIC DNA]</scope>
    <source>
        <strain evidence="1 2">DSM 45886</strain>
    </source>
</reference>
<dbReference type="PANTHER" id="PTHR21174:SF0">
    <property type="entry name" value="HD PHOSPHOHYDROLASE FAMILY PROTEIN-RELATED"/>
    <property type="match status" value="1"/>
</dbReference>
<accession>A0A7W7WRF4</accession>